<keyword evidence="8" id="KW-1185">Reference proteome</keyword>
<evidence type="ECO:0000256" key="1">
    <source>
        <dbReference type="ARBA" id="ARBA00004141"/>
    </source>
</evidence>
<gene>
    <name evidence="7" type="ORF">GCM10023313_02600</name>
</gene>
<comment type="subcellular location">
    <subcellularLocation>
        <location evidence="1">Membrane</location>
        <topology evidence="1">Multi-pass membrane protein</topology>
    </subcellularLocation>
</comment>
<sequence>MLRFFWGYMVIRTTKMDFLKLYVKQLYFFSYISIFFYLAMVLVPNSEAIFGKLSAPFAFFPFSSTLENSDQTFHIIIYNFHGYRYLYQSNESLQMIRNCGPFWEPGAFVGFLIMSLFFLYISEGTIKNKKGLVFIIAMATTYSTTGYLALMLSLFVLLKAEFNKYKVVIIPLLAAISMYAFFNLSFLNSKIKDQSAKDSDKSRFGSAARDLEFFFDSPFFGQGRNAESAYGQATSGDATTNNGLTSTLAGMGIVYMVAFSWMIIYSLRRLSKFYQRRSVVPLYFIFLLISFSETYYTIPFFMSLAFLYVITDYKIGATVKKGFKIAPVKISYS</sequence>
<dbReference type="InterPro" id="IPR007016">
    <property type="entry name" value="O-antigen_ligase-rel_domated"/>
</dbReference>
<feature type="transmembrane region" description="Helical" evidence="5">
    <location>
        <begin position="133"/>
        <end position="158"/>
    </location>
</feature>
<name>A0ABP9FHY0_9SPHI</name>
<feature type="transmembrane region" description="Helical" evidence="5">
    <location>
        <begin position="165"/>
        <end position="182"/>
    </location>
</feature>
<evidence type="ECO:0000256" key="3">
    <source>
        <dbReference type="ARBA" id="ARBA00022989"/>
    </source>
</evidence>
<dbReference type="EMBL" id="BAABJI010000001">
    <property type="protein sequence ID" value="GAA4903532.1"/>
    <property type="molecule type" value="Genomic_DNA"/>
</dbReference>
<evidence type="ECO:0000313" key="8">
    <source>
        <dbReference type="Proteomes" id="UP001501436"/>
    </source>
</evidence>
<evidence type="ECO:0000256" key="5">
    <source>
        <dbReference type="SAM" id="Phobius"/>
    </source>
</evidence>
<keyword evidence="3 5" id="KW-1133">Transmembrane helix</keyword>
<protein>
    <recommendedName>
        <fullName evidence="6">O-antigen ligase-related domain-containing protein</fullName>
    </recommendedName>
</protein>
<dbReference type="Pfam" id="PF04932">
    <property type="entry name" value="Wzy_C"/>
    <property type="match status" value="1"/>
</dbReference>
<feature type="transmembrane region" description="Helical" evidence="5">
    <location>
        <begin position="279"/>
        <end position="298"/>
    </location>
</feature>
<keyword evidence="4 5" id="KW-0472">Membrane</keyword>
<evidence type="ECO:0000256" key="4">
    <source>
        <dbReference type="ARBA" id="ARBA00023136"/>
    </source>
</evidence>
<feature type="transmembrane region" description="Helical" evidence="5">
    <location>
        <begin position="26"/>
        <end position="43"/>
    </location>
</feature>
<comment type="caution">
    <text evidence="7">The sequence shown here is derived from an EMBL/GenBank/DDBJ whole genome shotgun (WGS) entry which is preliminary data.</text>
</comment>
<dbReference type="InterPro" id="IPR051533">
    <property type="entry name" value="WaaL-like"/>
</dbReference>
<evidence type="ECO:0000259" key="6">
    <source>
        <dbReference type="Pfam" id="PF04932"/>
    </source>
</evidence>
<organism evidence="7 8">
    <name type="scientific">Mucilaginibacter defluvii</name>
    <dbReference type="NCBI Taxonomy" id="1196019"/>
    <lineage>
        <taxon>Bacteria</taxon>
        <taxon>Pseudomonadati</taxon>
        <taxon>Bacteroidota</taxon>
        <taxon>Sphingobacteriia</taxon>
        <taxon>Sphingobacteriales</taxon>
        <taxon>Sphingobacteriaceae</taxon>
        <taxon>Mucilaginibacter</taxon>
    </lineage>
</organism>
<reference evidence="8" key="1">
    <citation type="journal article" date="2019" name="Int. J. Syst. Evol. Microbiol.">
        <title>The Global Catalogue of Microorganisms (GCM) 10K type strain sequencing project: providing services to taxonomists for standard genome sequencing and annotation.</title>
        <authorList>
            <consortium name="The Broad Institute Genomics Platform"/>
            <consortium name="The Broad Institute Genome Sequencing Center for Infectious Disease"/>
            <person name="Wu L."/>
            <person name="Ma J."/>
        </authorList>
    </citation>
    <scope>NUCLEOTIDE SEQUENCE [LARGE SCALE GENOMIC DNA]</scope>
    <source>
        <strain evidence="8">JCM 18283</strain>
    </source>
</reference>
<keyword evidence="2 5" id="KW-0812">Transmembrane</keyword>
<evidence type="ECO:0000256" key="2">
    <source>
        <dbReference type="ARBA" id="ARBA00022692"/>
    </source>
</evidence>
<dbReference type="PANTHER" id="PTHR37422:SF13">
    <property type="entry name" value="LIPOPOLYSACCHARIDE BIOSYNTHESIS PROTEIN PA4999-RELATED"/>
    <property type="match status" value="1"/>
</dbReference>
<accession>A0ABP9FHY0</accession>
<feature type="transmembrane region" description="Helical" evidence="5">
    <location>
        <begin position="248"/>
        <end position="267"/>
    </location>
</feature>
<dbReference type="PANTHER" id="PTHR37422">
    <property type="entry name" value="TEICHURONIC ACID BIOSYNTHESIS PROTEIN TUAE"/>
    <property type="match status" value="1"/>
</dbReference>
<proteinExistence type="predicted"/>
<feature type="domain" description="O-antigen ligase-related" evidence="6">
    <location>
        <begin position="133"/>
        <end position="259"/>
    </location>
</feature>
<feature type="transmembrane region" description="Helical" evidence="5">
    <location>
        <begin position="102"/>
        <end position="121"/>
    </location>
</feature>
<evidence type="ECO:0000313" key="7">
    <source>
        <dbReference type="EMBL" id="GAA4903532.1"/>
    </source>
</evidence>
<dbReference type="Proteomes" id="UP001501436">
    <property type="component" value="Unassembled WGS sequence"/>
</dbReference>